<dbReference type="EMBL" id="ODYU01006944">
    <property type="protein sequence ID" value="SOQ49251.1"/>
    <property type="molecule type" value="Genomic_DNA"/>
</dbReference>
<feature type="transmembrane region" description="Helical" evidence="6">
    <location>
        <begin position="83"/>
        <end position="101"/>
    </location>
</feature>
<gene>
    <name evidence="7" type="primary">SFRICE042011.2</name>
    <name evidence="7" type="ORF">SFRICE_042011.2</name>
</gene>
<evidence type="ECO:0000313" key="7">
    <source>
        <dbReference type="EMBL" id="SOQ49251.1"/>
    </source>
</evidence>
<evidence type="ECO:0000256" key="6">
    <source>
        <dbReference type="SAM" id="Phobius"/>
    </source>
</evidence>
<feature type="transmembrane region" description="Helical" evidence="6">
    <location>
        <begin position="208"/>
        <end position="229"/>
    </location>
</feature>
<evidence type="ECO:0000256" key="4">
    <source>
        <dbReference type="ARBA" id="ARBA00022989"/>
    </source>
</evidence>
<dbReference type="Pfam" id="PF08395">
    <property type="entry name" value="7tm_7"/>
    <property type="match status" value="1"/>
</dbReference>
<organism evidence="7">
    <name type="scientific">Spodoptera frugiperda</name>
    <name type="common">Fall armyworm</name>
    <dbReference type="NCBI Taxonomy" id="7108"/>
    <lineage>
        <taxon>Eukaryota</taxon>
        <taxon>Metazoa</taxon>
        <taxon>Ecdysozoa</taxon>
        <taxon>Arthropoda</taxon>
        <taxon>Hexapoda</taxon>
        <taxon>Insecta</taxon>
        <taxon>Pterygota</taxon>
        <taxon>Neoptera</taxon>
        <taxon>Endopterygota</taxon>
        <taxon>Lepidoptera</taxon>
        <taxon>Glossata</taxon>
        <taxon>Ditrysia</taxon>
        <taxon>Noctuoidea</taxon>
        <taxon>Noctuidae</taxon>
        <taxon>Amphipyrinae</taxon>
        <taxon>Spodoptera</taxon>
    </lineage>
</organism>
<feature type="transmembrane region" description="Helical" evidence="6">
    <location>
        <begin position="127"/>
        <end position="153"/>
    </location>
</feature>
<protein>
    <submittedName>
        <fullName evidence="7">SFRICE042011.2</fullName>
    </submittedName>
</protein>
<reference evidence="7" key="1">
    <citation type="submission" date="2016-07" db="EMBL/GenBank/DDBJ databases">
        <authorList>
            <person name="Bretaudeau A."/>
        </authorList>
    </citation>
    <scope>NUCLEOTIDE SEQUENCE</scope>
    <source>
        <strain evidence="7">Rice</strain>
        <tissue evidence="7">Whole body</tissue>
    </source>
</reference>
<name>A0A2H1W848_SPOFR</name>
<dbReference type="GO" id="GO:0050909">
    <property type="term" value="P:sensory perception of taste"/>
    <property type="evidence" value="ECO:0007669"/>
    <property type="project" value="InterPro"/>
</dbReference>
<sequence>MTLIITLSSSTLRYWNMSLFERISNIFHRKHGIESQPQPPLHPQLDEDIRRMAYSFHFPLKYMMTPAFRMKDNYISPHEKHSVIISSCYIIFLAILCLYLTSTETEPADDMNEIEVAFLNLSLKCYFVTYLTSVLMIFLTSIVHSNNTVSLILKIQAIHRTIYTSNSIKSYITWNWILIGSLFVLNTIINVLFYASDYEDKINDVCEMIFDFLIIVPDVNSLIAVRIMVLLKRYIDRWIEDVLELNNNEQEDENECQKLLDVYRNILASYDLYKRVFQVLILYIFF</sequence>
<accession>A0A2H1W848</accession>
<evidence type="ECO:0000256" key="1">
    <source>
        <dbReference type="ARBA" id="ARBA00004651"/>
    </source>
</evidence>
<comment type="subcellular location">
    <subcellularLocation>
        <location evidence="1">Cell membrane</location>
        <topology evidence="1">Multi-pass membrane protein</topology>
    </subcellularLocation>
</comment>
<dbReference type="AlphaFoldDB" id="A0A2H1W848"/>
<keyword evidence="5 6" id="KW-0472">Membrane</keyword>
<evidence type="ECO:0000256" key="3">
    <source>
        <dbReference type="ARBA" id="ARBA00022692"/>
    </source>
</evidence>
<dbReference type="InterPro" id="IPR013604">
    <property type="entry name" value="7TM_chemorcpt"/>
</dbReference>
<feature type="transmembrane region" description="Helical" evidence="6">
    <location>
        <begin position="174"/>
        <end position="196"/>
    </location>
</feature>
<proteinExistence type="predicted"/>
<keyword evidence="3 6" id="KW-0812">Transmembrane</keyword>
<evidence type="ECO:0000256" key="5">
    <source>
        <dbReference type="ARBA" id="ARBA00023136"/>
    </source>
</evidence>
<evidence type="ECO:0000256" key="2">
    <source>
        <dbReference type="ARBA" id="ARBA00022475"/>
    </source>
</evidence>
<dbReference type="GO" id="GO:0005886">
    <property type="term" value="C:plasma membrane"/>
    <property type="evidence" value="ECO:0007669"/>
    <property type="project" value="UniProtKB-SubCell"/>
</dbReference>
<keyword evidence="2" id="KW-1003">Cell membrane</keyword>
<keyword evidence="4 6" id="KW-1133">Transmembrane helix</keyword>